<name>A0ABU8USK7_9ACTN</name>
<keyword evidence="3" id="KW-1185">Reference proteome</keyword>
<feature type="region of interest" description="Disordered" evidence="1">
    <location>
        <begin position="1"/>
        <end position="21"/>
    </location>
</feature>
<reference evidence="2 3" key="1">
    <citation type="submission" date="2024-03" db="EMBL/GenBank/DDBJ databases">
        <title>Novel Streptomyces species of biotechnological and ecological value are a feature of Machair soil.</title>
        <authorList>
            <person name="Prole J.R."/>
            <person name="Goodfellow M."/>
            <person name="Allenby N."/>
            <person name="Ward A.C."/>
        </authorList>
    </citation>
    <scope>NUCLEOTIDE SEQUENCE [LARGE SCALE GENOMIC DNA]</scope>
    <source>
        <strain evidence="2 3">MS1.AVA.1</strain>
    </source>
</reference>
<evidence type="ECO:0000256" key="1">
    <source>
        <dbReference type="SAM" id="MobiDB-lite"/>
    </source>
</evidence>
<sequence>MDGTEYLRGVTAPMEQDGMPDLSMTPMDQAMAQLAELIESLKRAGLSEQAAVRFAAIYFNEQSGNVDDPDTD</sequence>
<comment type="caution">
    <text evidence="2">The sequence shown here is derived from an EMBL/GenBank/DDBJ whole genome shotgun (WGS) entry which is preliminary data.</text>
</comment>
<dbReference type="EMBL" id="JBBKAK010000001">
    <property type="protein sequence ID" value="MEJ8671885.1"/>
    <property type="molecule type" value="Genomic_DNA"/>
</dbReference>
<dbReference type="Proteomes" id="UP001376459">
    <property type="component" value="Unassembled WGS sequence"/>
</dbReference>
<proteinExistence type="predicted"/>
<accession>A0ABU8USK7</accession>
<protein>
    <submittedName>
        <fullName evidence="2">Uncharacterized protein</fullName>
    </submittedName>
</protein>
<gene>
    <name evidence="2" type="ORF">WKI71_36635</name>
</gene>
<evidence type="ECO:0000313" key="2">
    <source>
        <dbReference type="EMBL" id="MEJ8671885.1"/>
    </source>
</evidence>
<organism evidence="2 3">
    <name type="scientific">Streptomyces machairae</name>
    <dbReference type="NCBI Taxonomy" id="3134109"/>
    <lineage>
        <taxon>Bacteria</taxon>
        <taxon>Bacillati</taxon>
        <taxon>Actinomycetota</taxon>
        <taxon>Actinomycetes</taxon>
        <taxon>Kitasatosporales</taxon>
        <taxon>Streptomycetaceae</taxon>
        <taxon>Streptomyces</taxon>
    </lineage>
</organism>
<evidence type="ECO:0000313" key="3">
    <source>
        <dbReference type="Proteomes" id="UP001376459"/>
    </source>
</evidence>